<dbReference type="EMBL" id="JANBUH010000040">
    <property type="protein sequence ID" value="KAJ2755974.1"/>
    <property type="molecule type" value="Genomic_DNA"/>
</dbReference>
<evidence type="ECO:0000256" key="8">
    <source>
        <dbReference type="SAM" id="Phobius"/>
    </source>
</evidence>
<evidence type="ECO:0000313" key="11">
    <source>
        <dbReference type="Proteomes" id="UP001140011"/>
    </source>
</evidence>
<proteinExistence type="inferred from homology"/>
<keyword evidence="3" id="KW-0813">Transport</keyword>
<feature type="transmembrane region" description="Helical" evidence="8">
    <location>
        <begin position="348"/>
        <end position="370"/>
    </location>
</feature>
<feature type="transmembrane region" description="Helical" evidence="8">
    <location>
        <begin position="237"/>
        <end position="257"/>
    </location>
</feature>
<comment type="subcellular location">
    <subcellularLocation>
        <location evidence="1">Membrane</location>
        <topology evidence="1">Multi-pass membrane protein</topology>
    </subcellularLocation>
</comment>
<sequence length="445" mass="47755">MFSQQQQQRLRSMSHQGGNSSPLGAGFNVVNTMIGSGILALPYALKEAGFYFGIFVLVLVAFLTVFSLNTLVYSGRRVGLYKYETVSAAALGQSGYYLLSFALSVNSIGSCISYLIIVGDIVTSLVQTIFGVNFFTTRQAVIVVAAVGFTLPLLFFRTLEPLVKPSALSVFCLPVIVLIVAIRGPTYALPEPAPTPVFGPSILPAFGVIAFAYSCTQTCFQNYQTLKTRTLAAWGKATSYATALAAVIYLAFSIVSYKSFGLGTQPNLLNNFSNDDVLANVARVLLAFTLTLTYPMQFYPVRDLLAEYLGMPVETLTRSQKPIFHGLTLALFAGTLVTALVVADLGFVFKLIGTAASSLLVFGLPGVIYLRLVSPYVWSKSCQYSVMANESTALLLTDPGHVDSDGDADSIPEPCTSAISGLLLVLGFGVFVIGTWTSIREFVSS</sequence>
<comment type="caution">
    <text evidence="10">The sequence shown here is derived from an EMBL/GenBank/DDBJ whole genome shotgun (WGS) entry which is preliminary data.</text>
</comment>
<evidence type="ECO:0000256" key="4">
    <source>
        <dbReference type="ARBA" id="ARBA00022692"/>
    </source>
</evidence>
<dbReference type="Pfam" id="PF01490">
    <property type="entry name" value="Aa_trans"/>
    <property type="match status" value="1"/>
</dbReference>
<feature type="transmembrane region" description="Helical" evidence="8">
    <location>
        <begin position="418"/>
        <end position="439"/>
    </location>
</feature>
<dbReference type="Proteomes" id="UP001140011">
    <property type="component" value="Unassembled WGS sequence"/>
</dbReference>
<dbReference type="PANTHER" id="PTHR22950:SF458">
    <property type="entry name" value="SODIUM-COUPLED NEUTRAL AMINO ACID TRANSPORTER 11-RELATED"/>
    <property type="match status" value="1"/>
</dbReference>
<accession>A0A9W8GZD2</accession>
<dbReference type="OrthoDB" id="28208at2759"/>
<feature type="transmembrane region" description="Helical" evidence="8">
    <location>
        <begin position="322"/>
        <end position="342"/>
    </location>
</feature>
<evidence type="ECO:0000256" key="1">
    <source>
        <dbReference type="ARBA" id="ARBA00004141"/>
    </source>
</evidence>
<dbReference type="InterPro" id="IPR013057">
    <property type="entry name" value="AA_transpt_TM"/>
</dbReference>
<keyword evidence="11" id="KW-1185">Reference proteome</keyword>
<evidence type="ECO:0000313" key="10">
    <source>
        <dbReference type="EMBL" id="KAJ2755974.1"/>
    </source>
</evidence>
<feature type="transmembrane region" description="Helical" evidence="8">
    <location>
        <begin position="197"/>
        <end position="216"/>
    </location>
</feature>
<protein>
    <recommendedName>
        <fullName evidence="9">Amino acid transporter transmembrane domain-containing protein</fullName>
    </recommendedName>
</protein>
<feature type="transmembrane region" description="Helical" evidence="8">
    <location>
        <begin position="168"/>
        <end position="185"/>
    </location>
</feature>
<feature type="transmembrane region" description="Helical" evidence="8">
    <location>
        <begin position="277"/>
        <end position="301"/>
    </location>
</feature>
<feature type="domain" description="Amino acid transporter transmembrane" evidence="9">
    <location>
        <begin position="19"/>
        <end position="379"/>
    </location>
</feature>
<evidence type="ECO:0000256" key="5">
    <source>
        <dbReference type="ARBA" id="ARBA00022970"/>
    </source>
</evidence>
<dbReference type="GO" id="GO:0015179">
    <property type="term" value="F:L-amino acid transmembrane transporter activity"/>
    <property type="evidence" value="ECO:0007669"/>
    <property type="project" value="TreeGrafter"/>
</dbReference>
<evidence type="ECO:0000256" key="3">
    <source>
        <dbReference type="ARBA" id="ARBA00022448"/>
    </source>
</evidence>
<dbReference type="PANTHER" id="PTHR22950">
    <property type="entry name" value="AMINO ACID TRANSPORTER"/>
    <property type="match status" value="1"/>
</dbReference>
<evidence type="ECO:0000256" key="7">
    <source>
        <dbReference type="ARBA" id="ARBA00023136"/>
    </source>
</evidence>
<keyword evidence="6 8" id="KW-1133">Transmembrane helix</keyword>
<keyword evidence="5" id="KW-0029">Amino-acid transport</keyword>
<feature type="transmembrane region" description="Helical" evidence="8">
    <location>
        <begin position="50"/>
        <end position="74"/>
    </location>
</feature>
<evidence type="ECO:0000256" key="6">
    <source>
        <dbReference type="ARBA" id="ARBA00022989"/>
    </source>
</evidence>
<dbReference type="GO" id="GO:0016020">
    <property type="term" value="C:membrane"/>
    <property type="evidence" value="ECO:0007669"/>
    <property type="project" value="UniProtKB-SubCell"/>
</dbReference>
<reference evidence="10" key="1">
    <citation type="submission" date="2022-07" db="EMBL/GenBank/DDBJ databases">
        <title>Phylogenomic reconstructions and comparative analyses of Kickxellomycotina fungi.</title>
        <authorList>
            <person name="Reynolds N.K."/>
            <person name="Stajich J.E."/>
            <person name="Barry K."/>
            <person name="Grigoriev I.V."/>
            <person name="Crous P."/>
            <person name="Smith M.E."/>
        </authorList>
    </citation>
    <scope>NUCLEOTIDE SEQUENCE</scope>
    <source>
        <strain evidence="10">BCRC 34297</strain>
    </source>
</reference>
<feature type="transmembrane region" description="Helical" evidence="8">
    <location>
        <begin position="95"/>
        <end position="117"/>
    </location>
</feature>
<dbReference type="AlphaFoldDB" id="A0A9W8GZD2"/>
<evidence type="ECO:0000256" key="2">
    <source>
        <dbReference type="ARBA" id="ARBA00008066"/>
    </source>
</evidence>
<name>A0A9W8GZD2_9FUNG</name>
<feature type="transmembrane region" description="Helical" evidence="8">
    <location>
        <begin position="137"/>
        <end position="156"/>
    </location>
</feature>
<gene>
    <name evidence="10" type="ORF">GGI19_001214</name>
</gene>
<organism evidence="10 11">
    <name type="scientific">Coemansia pectinata</name>
    <dbReference type="NCBI Taxonomy" id="1052879"/>
    <lineage>
        <taxon>Eukaryota</taxon>
        <taxon>Fungi</taxon>
        <taxon>Fungi incertae sedis</taxon>
        <taxon>Zoopagomycota</taxon>
        <taxon>Kickxellomycotina</taxon>
        <taxon>Kickxellomycetes</taxon>
        <taxon>Kickxellales</taxon>
        <taxon>Kickxellaceae</taxon>
        <taxon>Coemansia</taxon>
    </lineage>
</organism>
<keyword evidence="4 8" id="KW-0812">Transmembrane</keyword>
<comment type="similarity">
    <text evidence="2">Belongs to the amino acid/polyamine transporter 2 family.</text>
</comment>
<evidence type="ECO:0000259" key="9">
    <source>
        <dbReference type="Pfam" id="PF01490"/>
    </source>
</evidence>
<feature type="transmembrane region" description="Helical" evidence="8">
    <location>
        <begin position="21"/>
        <end position="44"/>
    </location>
</feature>
<keyword evidence="7 8" id="KW-0472">Membrane</keyword>